<accession>A0A0D7ACM8</accession>
<feature type="non-terminal residue" evidence="1">
    <location>
        <position position="1"/>
    </location>
</feature>
<dbReference type="PANTHER" id="PTHR35871">
    <property type="entry name" value="EXPRESSED PROTEIN"/>
    <property type="match status" value="1"/>
</dbReference>
<evidence type="ECO:0000313" key="1">
    <source>
        <dbReference type="EMBL" id="KIY48762.1"/>
    </source>
</evidence>
<protein>
    <submittedName>
        <fullName evidence="1">Uncharacterized protein</fullName>
    </submittedName>
</protein>
<dbReference type="PANTHER" id="PTHR35871:SF1">
    <property type="entry name" value="CXC1-LIKE CYSTEINE CLUSTER ASSOCIATED WITH KDZ TRANSPOSASES DOMAIN-CONTAINING PROTEIN"/>
    <property type="match status" value="1"/>
</dbReference>
<dbReference type="AlphaFoldDB" id="A0A0D7ACM8"/>
<dbReference type="Proteomes" id="UP000054144">
    <property type="component" value="Unassembled WGS sequence"/>
</dbReference>
<keyword evidence="2" id="KW-1185">Reference proteome</keyword>
<name>A0A0D7ACM8_9AGAR</name>
<feature type="non-terminal residue" evidence="1">
    <location>
        <position position="303"/>
    </location>
</feature>
<dbReference type="EMBL" id="KN881817">
    <property type="protein sequence ID" value="KIY48762.1"/>
    <property type="molecule type" value="Genomic_DNA"/>
</dbReference>
<evidence type="ECO:0000313" key="2">
    <source>
        <dbReference type="Proteomes" id="UP000054144"/>
    </source>
</evidence>
<gene>
    <name evidence="1" type="ORF">FISHEDRAFT_8255</name>
</gene>
<proteinExistence type="predicted"/>
<organism evidence="1 2">
    <name type="scientific">Fistulina hepatica ATCC 64428</name>
    <dbReference type="NCBI Taxonomy" id="1128425"/>
    <lineage>
        <taxon>Eukaryota</taxon>
        <taxon>Fungi</taxon>
        <taxon>Dikarya</taxon>
        <taxon>Basidiomycota</taxon>
        <taxon>Agaricomycotina</taxon>
        <taxon>Agaricomycetes</taxon>
        <taxon>Agaricomycetidae</taxon>
        <taxon>Agaricales</taxon>
        <taxon>Fistulinaceae</taxon>
        <taxon>Fistulina</taxon>
    </lineage>
</organism>
<dbReference type="OrthoDB" id="6511194at2759"/>
<sequence>VLIDEDISSTLQLALVEKVKSGYLTAQTLVELVASEEIQMKLEAANIRKRSISLRTAQCWLKHFGWRYEHVRKGMYIDGHERDDVVAYRQEFLGRWKEYERRMVTYDSETGEPTFPKGFPITPGTPFRLILITQDECTFYANDQRKLVWNHLSTMPTPLPKGEGQSIMVSDFLTSDWGRLTDGDEDCRVLFRAGANRDGYFKVEDLIAQVDRGIDIFEGRVLGKAQGLWLFDNAPSHQKRAPDARSARRMPIKPCASWTPVKGGPRMRPGAMPNGDVQDFYFPDSHPTMPGWFKGMEQIIRER</sequence>
<reference evidence="1 2" key="1">
    <citation type="journal article" date="2015" name="Fungal Genet. Biol.">
        <title>Evolution of novel wood decay mechanisms in Agaricales revealed by the genome sequences of Fistulina hepatica and Cylindrobasidium torrendii.</title>
        <authorList>
            <person name="Floudas D."/>
            <person name="Held B.W."/>
            <person name="Riley R."/>
            <person name="Nagy L.G."/>
            <person name="Koehler G."/>
            <person name="Ransdell A.S."/>
            <person name="Younus H."/>
            <person name="Chow J."/>
            <person name="Chiniquy J."/>
            <person name="Lipzen A."/>
            <person name="Tritt A."/>
            <person name="Sun H."/>
            <person name="Haridas S."/>
            <person name="LaButti K."/>
            <person name="Ohm R.A."/>
            <person name="Kues U."/>
            <person name="Blanchette R.A."/>
            <person name="Grigoriev I.V."/>
            <person name="Minto R.E."/>
            <person name="Hibbett D.S."/>
        </authorList>
    </citation>
    <scope>NUCLEOTIDE SEQUENCE [LARGE SCALE GENOMIC DNA]</scope>
    <source>
        <strain evidence="1 2">ATCC 64428</strain>
    </source>
</reference>